<organism evidence="2 3">
    <name type="scientific">Nakamurella panacisegetis</name>
    <dbReference type="NCBI Taxonomy" id="1090615"/>
    <lineage>
        <taxon>Bacteria</taxon>
        <taxon>Bacillati</taxon>
        <taxon>Actinomycetota</taxon>
        <taxon>Actinomycetes</taxon>
        <taxon>Nakamurellales</taxon>
        <taxon>Nakamurellaceae</taxon>
        <taxon>Nakamurella</taxon>
    </lineage>
</organism>
<evidence type="ECO:0000256" key="1">
    <source>
        <dbReference type="SAM" id="Phobius"/>
    </source>
</evidence>
<keyword evidence="1" id="KW-0472">Membrane</keyword>
<feature type="transmembrane region" description="Helical" evidence="1">
    <location>
        <begin position="66"/>
        <end position="88"/>
    </location>
</feature>
<dbReference type="NCBIfam" id="NF047839">
    <property type="entry name" value="PspM_Rv2743c"/>
    <property type="match status" value="1"/>
</dbReference>
<sequence length="280" mass="29627">MGIKPTARALRNSVLKGAAGPTVASALSRGVETAGQVGASAAEFLRVRRDPAEVARRRHRAAVRRANIWGAGTAIGVAGGAAVTVGLVRDGVTVSAVFALILLLALTVWCALGLVRALRTVRAKARIVRELPPPAPARRPVASAIRAEIARLDSYSDGLRELILLMPDDRSVADLRGDVLGAADEAERLLRRQANEFTLLRKTAAGRDVPASVQATSENLVAHIRYGVEHYGRLVSAATDTVVASAQLNRAVADLQPTTDRLRALSMGMKEIAAHARPPM</sequence>
<feature type="transmembrane region" description="Helical" evidence="1">
    <location>
        <begin position="94"/>
        <end position="115"/>
    </location>
</feature>
<reference evidence="2 3" key="1">
    <citation type="submission" date="2016-10" db="EMBL/GenBank/DDBJ databases">
        <authorList>
            <person name="de Groot N.N."/>
        </authorList>
    </citation>
    <scope>NUCLEOTIDE SEQUENCE [LARGE SCALE GENOMIC DNA]</scope>
    <source>
        <strain evidence="3">P4-7,KCTC 19426,CECT 7604</strain>
    </source>
</reference>
<proteinExistence type="predicted"/>
<dbReference type="OrthoDB" id="9954404at2"/>
<dbReference type="RefSeq" id="WP_090477070.1">
    <property type="nucleotide sequence ID" value="NZ_LT629710.1"/>
</dbReference>
<gene>
    <name evidence="2" type="ORF">SAMN04515671_2979</name>
</gene>
<keyword evidence="1" id="KW-1133">Transmembrane helix</keyword>
<dbReference type="STRING" id="1090615.SAMN04515671_2979"/>
<accession>A0A1H0Q3I5</accession>
<name>A0A1H0Q3I5_9ACTN</name>
<protein>
    <submittedName>
        <fullName evidence="2">Uncharacterized protein</fullName>
    </submittedName>
</protein>
<dbReference type="InterPro" id="IPR057952">
    <property type="entry name" value="Rv2743c-like"/>
</dbReference>
<keyword evidence="1" id="KW-0812">Transmembrane</keyword>
<dbReference type="AlphaFoldDB" id="A0A1H0Q3I5"/>
<evidence type="ECO:0000313" key="3">
    <source>
        <dbReference type="Proteomes" id="UP000198741"/>
    </source>
</evidence>
<dbReference type="Proteomes" id="UP000198741">
    <property type="component" value="Chromosome I"/>
</dbReference>
<keyword evidence="3" id="KW-1185">Reference proteome</keyword>
<evidence type="ECO:0000313" key="2">
    <source>
        <dbReference type="EMBL" id="SDP11962.1"/>
    </source>
</evidence>
<dbReference type="Pfam" id="PF25587">
    <property type="entry name" value="Rv2743c"/>
    <property type="match status" value="1"/>
</dbReference>
<dbReference type="EMBL" id="LT629710">
    <property type="protein sequence ID" value="SDP11962.1"/>
    <property type="molecule type" value="Genomic_DNA"/>
</dbReference>